<dbReference type="AlphaFoldDB" id="A0A0C9XME1"/>
<protein>
    <submittedName>
        <fullName evidence="2">Uncharacterized protein</fullName>
    </submittedName>
</protein>
<evidence type="ECO:0000313" key="3">
    <source>
        <dbReference type="Proteomes" id="UP000054477"/>
    </source>
</evidence>
<dbReference type="EMBL" id="KN838588">
    <property type="protein sequence ID" value="KIK02714.1"/>
    <property type="molecule type" value="Genomic_DNA"/>
</dbReference>
<proteinExistence type="predicted"/>
<organism evidence="2 3">
    <name type="scientific">Laccaria amethystina LaAM-08-1</name>
    <dbReference type="NCBI Taxonomy" id="1095629"/>
    <lineage>
        <taxon>Eukaryota</taxon>
        <taxon>Fungi</taxon>
        <taxon>Dikarya</taxon>
        <taxon>Basidiomycota</taxon>
        <taxon>Agaricomycotina</taxon>
        <taxon>Agaricomycetes</taxon>
        <taxon>Agaricomycetidae</taxon>
        <taxon>Agaricales</taxon>
        <taxon>Agaricineae</taxon>
        <taxon>Hydnangiaceae</taxon>
        <taxon>Laccaria</taxon>
    </lineage>
</organism>
<keyword evidence="3" id="KW-1185">Reference proteome</keyword>
<name>A0A0C9XME1_9AGAR</name>
<dbReference type="Proteomes" id="UP000054477">
    <property type="component" value="Unassembled WGS sequence"/>
</dbReference>
<sequence length="87" mass="9252">MVAGVVTNLFISESRLIPAALTCKYVTVTTTRHPTCRSIGLSNAGAGGGDAFRSRYMVCISRHVDCSLSDGSSDIQERKNGQATENT</sequence>
<accession>A0A0C9XME1</accession>
<reference evidence="2 3" key="1">
    <citation type="submission" date="2014-04" db="EMBL/GenBank/DDBJ databases">
        <authorList>
            <consortium name="DOE Joint Genome Institute"/>
            <person name="Kuo A."/>
            <person name="Kohler A."/>
            <person name="Nagy L.G."/>
            <person name="Floudas D."/>
            <person name="Copeland A."/>
            <person name="Barry K.W."/>
            <person name="Cichocki N."/>
            <person name="Veneault-Fourrey C."/>
            <person name="LaButti K."/>
            <person name="Lindquist E.A."/>
            <person name="Lipzen A."/>
            <person name="Lundell T."/>
            <person name="Morin E."/>
            <person name="Murat C."/>
            <person name="Sun H."/>
            <person name="Tunlid A."/>
            <person name="Henrissat B."/>
            <person name="Grigoriev I.V."/>
            <person name="Hibbett D.S."/>
            <person name="Martin F."/>
            <person name="Nordberg H.P."/>
            <person name="Cantor M.N."/>
            <person name="Hua S.X."/>
        </authorList>
    </citation>
    <scope>NUCLEOTIDE SEQUENCE [LARGE SCALE GENOMIC DNA]</scope>
    <source>
        <strain evidence="2 3">LaAM-08-1</strain>
    </source>
</reference>
<gene>
    <name evidence="2" type="ORF">K443DRAFT_509117</name>
</gene>
<feature type="region of interest" description="Disordered" evidence="1">
    <location>
        <begin position="68"/>
        <end position="87"/>
    </location>
</feature>
<evidence type="ECO:0000313" key="2">
    <source>
        <dbReference type="EMBL" id="KIK02714.1"/>
    </source>
</evidence>
<dbReference type="HOGENOM" id="CLU_2483713_0_0_1"/>
<evidence type="ECO:0000256" key="1">
    <source>
        <dbReference type="SAM" id="MobiDB-lite"/>
    </source>
</evidence>
<reference evidence="3" key="2">
    <citation type="submission" date="2015-01" db="EMBL/GenBank/DDBJ databases">
        <title>Evolutionary Origins and Diversification of the Mycorrhizal Mutualists.</title>
        <authorList>
            <consortium name="DOE Joint Genome Institute"/>
            <consortium name="Mycorrhizal Genomics Consortium"/>
            <person name="Kohler A."/>
            <person name="Kuo A."/>
            <person name="Nagy L.G."/>
            <person name="Floudas D."/>
            <person name="Copeland A."/>
            <person name="Barry K.W."/>
            <person name="Cichocki N."/>
            <person name="Veneault-Fourrey C."/>
            <person name="LaButti K."/>
            <person name="Lindquist E.A."/>
            <person name="Lipzen A."/>
            <person name="Lundell T."/>
            <person name="Morin E."/>
            <person name="Murat C."/>
            <person name="Riley R."/>
            <person name="Ohm R."/>
            <person name="Sun H."/>
            <person name="Tunlid A."/>
            <person name="Henrissat B."/>
            <person name="Grigoriev I.V."/>
            <person name="Hibbett D.S."/>
            <person name="Martin F."/>
        </authorList>
    </citation>
    <scope>NUCLEOTIDE SEQUENCE [LARGE SCALE GENOMIC DNA]</scope>
    <source>
        <strain evidence="3">LaAM-08-1</strain>
    </source>
</reference>